<dbReference type="PANTHER" id="PTHR43133">
    <property type="entry name" value="RNA POLYMERASE ECF-TYPE SIGMA FACTO"/>
    <property type="match status" value="1"/>
</dbReference>
<dbReference type="Gene3D" id="1.10.1740.10">
    <property type="match status" value="1"/>
</dbReference>
<comment type="similarity">
    <text evidence="1">Belongs to the sigma-70 factor family. ECF subfamily.</text>
</comment>
<name>A0A517TD59_9PLAN</name>
<accession>A0A517TD59</accession>
<feature type="coiled-coil region" evidence="5">
    <location>
        <begin position="177"/>
        <end position="204"/>
    </location>
</feature>
<evidence type="ECO:0000256" key="5">
    <source>
        <dbReference type="SAM" id="Coils"/>
    </source>
</evidence>
<dbReference type="NCBIfam" id="TIGR02989">
    <property type="entry name" value="Sig-70_gvs1"/>
    <property type="match status" value="1"/>
</dbReference>
<keyword evidence="3" id="KW-0731">Sigma factor</keyword>
<protein>
    <submittedName>
        <fullName evidence="7">RNA polymerase sigma factor</fullName>
    </submittedName>
</protein>
<evidence type="ECO:0000313" key="8">
    <source>
        <dbReference type="Proteomes" id="UP000319976"/>
    </source>
</evidence>
<dbReference type="GO" id="GO:0016987">
    <property type="term" value="F:sigma factor activity"/>
    <property type="evidence" value="ECO:0007669"/>
    <property type="project" value="UniProtKB-KW"/>
</dbReference>
<keyword evidence="2" id="KW-0805">Transcription regulation</keyword>
<evidence type="ECO:0000313" key="7">
    <source>
        <dbReference type="EMBL" id="QDT66305.1"/>
    </source>
</evidence>
<dbReference type="InterPro" id="IPR014331">
    <property type="entry name" value="RNA_pol_sigma70_ECF_RHOBA"/>
</dbReference>
<dbReference type="EMBL" id="CP036316">
    <property type="protein sequence ID" value="QDT66305.1"/>
    <property type="molecule type" value="Genomic_DNA"/>
</dbReference>
<dbReference type="InterPro" id="IPR007627">
    <property type="entry name" value="RNA_pol_sigma70_r2"/>
</dbReference>
<dbReference type="KEGG" id="chya:V22_35700"/>
<reference evidence="7 8" key="1">
    <citation type="submission" date="2019-02" db="EMBL/GenBank/DDBJ databases">
        <title>Deep-cultivation of Planctomycetes and their phenomic and genomic characterization uncovers novel biology.</title>
        <authorList>
            <person name="Wiegand S."/>
            <person name="Jogler M."/>
            <person name="Boedeker C."/>
            <person name="Pinto D."/>
            <person name="Vollmers J."/>
            <person name="Rivas-Marin E."/>
            <person name="Kohn T."/>
            <person name="Peeters S.H."/>
            <person name="Heuer A."/>
            <person name="Rast P."/>
            <person name="Oberbeckmann S."/>
            <person name="Bunk B."/>
            <person name="Jeske O."/>
            <person name="Meyerdierks A."/>
            <person name="Storesund J.E."/>
            <person name="Kallscheuer N."/>
            <person name="Luecker S."/>
            <person name="Lage O.M."/>
            <person name="Pohl T."/>
            <person name="Merkel B.J."/>
            <person name="Hornburger P."/>
            <person name="Mueller R.-W."/>
            <person name="Bruemmer F."/>
            <person name="Labrenz M."/>
            <person name="Spormann A.M."/>
            <person name="Op den Camp H."/>
            <person name="Overmann J."/>
            <person name="Amann R."/>
            <person name="Jetten M.S.M."/>
            <person name="Mascher T."/>
            <person name="Medema M.H."/>
            <person name="Devos D.P."/>
            <person name="Kaster A.-K."/>
            <person name="Ovreas L."/>
            <person name="Rohde M."/>
            <person name="Galperin M.Y."/>
            <person name="Jogler C."/>
        </authorList>
    </citation>
    <scope>NUCLEOTIDE SEQUENCE [LARGE SCALE GENOMIC DNA]</scope>
    <source>
        <strain evidence="7 8">V22</strain>
    </source>
</reference>
<dbReference type="GO" id="GO:0006352">
    <property type="term" value="P:DNA-templated transcription initiation"/>
    <property type="evidence" value="ECO:0007669"/>
    <property type="project" value="InterPro"/>
</dbReference>
<dbReference type="InterPro" id="IPR014284">
    <property type="entry name" value="RNA_pol_sigma-70_dom"/>
</dbReference>
<dbReference type="InterPro" id="IPR039425">
    <property type="entry name" value="RNA_pol_sigma-70-like"/>
</dbReference>
<dbReference type="Pfam" id="PF04542">
    <property type="entry name" value="Sigma70_r2"/>
    <property type="match status" value="1"/>
</dbReference>
<feature type="domain" description="RNA polymerase sigma-70 region 2" evidence="6">
    <location>
        <begin position="49"/>
        <end position="117"/>
    </location>
</feature>
<dbReference type="Proteomes" id="UP000319976">
    <property type="component" value="Chromosome"/>
</dbReference>
<evidence type="ECO:0000256" key="3">
    <source>
        <dbReference type="ARBA" id="ARBA00023082"/>
    </source>
</evidence>
<organism evidence="7 8">
    <name type="scientific">Calycomorphotria hydatis</name>
    <dbReference type="NCBI Taxonomy" id="2528027"/>
    <lineage>
        <taxon>Bacteria</taxon>
        <taxon>Pseudomonadati</taxon>
        <taxon>Planctomycetota</taxon>
        <taxon>Planctomycetia</taxon>
        <taxon>Planctomycetales</taxon>
        <taxon>Planctomycetaceae</taxon>
        <taxon>Calycomorphotria</taxon>
    </lineage>
</organism>
<sequence length="208" mass="24452">MTGNRQPVEGEFSPWGKKDDALVNELDWHTTTRSTGNNGDPRKQTFLRLFEESMDELRSYIGTLVIHVADADDVFQELCLTLWDRFDEFEPGTNFLAWARTVAFNSARTYWKRQSRRGKAALSPQLLQVFSRAHKGHSEFLELRRELVRNCLREMSESDKRFVTEVYEGNQSISKLAKQQRKTVDSLYKRLSRLREKLRQCVERRSND</sequence>
<keyword evidence="5" id="KW-0175">Coiled coil</keyword>
<evidence type="ECO:0000256" key="1">
    <source>
        <dbReference type="ARBA" id="ARBA00010641"/>
    </source>
</evidence>
<dbReference type="SUPFAM" id="SSF88946">
    <property type="entry name" value="Sigma2 domain of RNA polymerase sigma factors"/>
    <property type="match status" value="1"/>
</dbReference>
<dbReference type="InterPro" id="IPR013324">
    <property type="entry name" value="RNA_pol_sigma_r3/r4-like"/>
</dbReference>
<dbReference type="NCBIfam" id="TIGR02937">
    <property type="entry name" value="sigma70-ECF"/>
    <property type="match status" value="1"/>
</dbReference>
<keyword evidence="8" id="KW-1185">Reference proteome</keyword>
<gene>
    <name evidence="7" type="ORF">V22_35700</name>
</gene>
<dbReference type="AlphaFoldDB" id="A0A517TD59"/>
<dbReference type="InterPro" id="IPR013325">
    <property type="entry name" value="RNA_pol_sigma_r2"/>
</dbReference>
<evidence type="ECO:0000256" key="4">
    <source>
        <dbReference type="ARBA" id="ARBA00023163"/>
    </source>
</evidence>
<keyword evidence="4" id="KW-0804">Transcription</keyword>
<evidence type="ECO:0000256" key="2">
    <source>
        <dbReference type="ARBA" id="ARBA00023015"/>
    </source>
</evidence>
<proteinExistence type="inferred from homology"/>
<dbReference type="PANTHER" id="PTHR43133:SF51">
    <property type="entry name" value="RNA POLYMERASE SIGMA FACTOR"/>
    <property type="match status" value="1"/>
</dbReference>
<dbReference type="SUPFAM" id="SSF88659">
    <property type="entry name" value="Sigma3 and sigma4 domains of RNA polymerase sigma factors"/>
    <property type="match status" value="1"/>
</dbReference>
<evidence type="ECO:0000259" key="6">
    <source>
        <dbReference type="Pfam" id="PF04542"/>
    </source>
</evidence>